<accession>A0AAN5I5M7</accession>
<feature type="non-terminal residue" evidence="2">
    <location>
        <position position="170"/>
    </location>
</feature>
<feature type="compositionally biased region" description="Low complexity" evidence="1">
    <location>
        <begin position="141"/>
        <end position="153"/>
    </location>
</feature>
<evidence type="ECO:0000256" key="1">
    <source>
        <dbReference type="SAM" id="MobiDB-lite"/>
    </source>
</evidence>
<feature type="non-terminal residue" evidence="2">
    <location>
        <position position="1"/>
    </location>
</feature>
<gene>
    <name evidence="2" type="ORF">PMAYCL1PPCAC_22559</name>
</gene>
<dbReference type="Proteomes" id="UP001328107">
    <property type="component" value="Unassembled WGS sequence"/>
</dbReference>
<dbReference type="EMBL" id="BTRK01000005">
    <property type="protein sequence ID" value="GMR52364.1"/>
    <property type="molecule type" value="Genomic_DNA"/>
</dbReference>
<name>A0AAN5I5M7_9BILA</name>
<evidence type="ECO:0000313" key="3">
    <source>
        <dbReference type="Proteomes" id="UP001328107"/>
    </source>
</evidence>
<protein>
    <submittedName>
        <fullName evidence="2">Uncharacterized protein</fullName>
    </submittedName>
</protein>
<feature type="region of interest" description="Disordered" evidence="1">
    <location>
        <begin position="125"/>
        <end position="170"/>
    </location>
</feature>
<sequence>SLISFLFFFASSGCTRQFTFPVRHTFLSRFVVSRVIFPNFSSVSVVLFISASGTPLSQSTRFSLGTFLLSCRFSIAFVINPRSVCSGRLPSLHLGLWGKRLQNCSACSFQSAPLKSFDPLQSLRRSENATDVSRGMDRLTPFNSPSNSPLFSPCDSTEGIAPKKRRRRKN</sequence>
<reference evidence="3" key="1">
    <citation type="submission" date="2022-10" db="EMBL/GenBank/DDBJ databases">
        <title>Genome assembly of Pristionchus species.</title>
        <authorList>
            <person name="Yoshida K."/>
            <person name="Sommer R.J."/>
        </authorList>
    </citation>
    <scope>NUCLEOTIDE SEQUENCE [LARGE SCALE GENOMIC DNA]</scope>
    <source>
        <strain evidence="3">RS5460</strain>
    </source>
</reference>
<proteinExistence type="predicted"/>
<evidence type="ECO:0000313" key="2">
    <source>
        <dbReference type="EMBL" id="GMR52364.1"/>
    </source>
</evidence>
<organism evidence="2 3">
    <name type="scientific">Pristionchus mayeri</name>
    <dbReference type="NCBI Taxonomy" id="1317129"/>
    <lineage>
        <taxon>Eukaryota</taxon>
        <taxon>Metazoa</taxon>
        <taxon>Ecdysozoa</taxon>
        <taxon>Nematoda</taxon>
        <taxon>Chromadorea</taxon>
        <taxon>Rhabditida</taxon>
        <taxon>Rhabditina</taxon>
        <taxon>Diplogasteromorpha</taxon>
        <taxon>Diplogasteroidea</taxon>
        <taxon>Neodiplogasteridae</taxon>
        <taxon>Pristionchus</taxon>
    </lineage>
</organism>
<keyword evidence="3" id="KW-1185">Reference proteome</keyword>
<dbReference type="AlphaFoldDB" id="A0AAN5I5M7"/>
<comment type="caution">
    <text evidence="2">The sequence shown here is derived from an EMBL/GenBank/DDBJ whole genome shotgun (WGS) entry which is preliminary data.</text>
</comment>